<feature type="compositionally biased region" description="Low complexity" evidence="1">
    <location>
        <begin position="237"/>
        <end position="248"/>
    </location>
</feature>
<protein>
    <submittedName>
        <fullName evidence="2">Uncharacterized protein</fullName>
    </submittedName>
</protein>
<keyword evidence="3" id="KW-1185">Reference proteome</keyword>
<feature type="region of interest" description="Disordered" evidence="1">
    <location>
        <begin position="224"/>
        <end position="248"/>
    </location>
</feature>
<feature type="compositionally biased region" description="Acidic residues" evidence="1">
    <location>
        <begin position="225"/>
        <end position="236"/>
    </location>
</feature>
<dbReference type="Proteomes" id="UP001319861">
    <property type="component" value="Chromosome"/>
</dbReference>
<name>A0ABN6FHJ7_SINCY</name>
<accession>A0ABN6FHJ7</accession>
<evidence type="ECO:0000313" key="2">
    <source>
        <dbReference type="EMBL" id="BCT76266.1"/>
    </source>
</evidence>
<organism evidence="2 3">
    <name type="scientific">Sinomonas cyclohexanicum</name>
    <name type="common">Corynebacterium cyclohexanicum</name>
    <dbReference type="NCBI Taxonomy" id="322009"/>
    <lineage>
        <taxon>Bacteria</taxon>
        <taxon>Bacillati</taxon>
        <taxon>Actinomycetota</taxon>
        <taxon>Actinomycetes</taxon>
        <taxon>Micrococcales</taxon>
        <taxon>Micrococcaceae</taxon>
        <taxon>Sinomonas</taxon>
    </lineage>
</organism>
<proteinExistence type="predicted"/>
<dbReference type="EMBL" id="AP024525">
    <property type="protein sequence ID" value="BCT76266.1"/>
    <property type="molecule type" value="Genomic_DNA"/>
</dbReference>
<gene>
    <name evidence="2" type="ORF">SCMU_21080</name>
</gene>
<evidence type="ECO:0000256" key="1">
    <source>
        <dbReference type="SAM" id="MobiDB-lite"/>
    </source>
</evidence>
<evidence type="ECO:0000313" key="3">
    <source>
        <dbReference type="Proteomes" id="UP001319861"/>
    </source>
</evidence>
<reference evidence="2 3" key="1">
    <citation type="journal article" date="2021" name="J. Biosci. Bioeng.">
        <title>Identification and characterization of a chc gene cluster responsible for the aromatization pathway of cyclohexanecarboxylate degradation in Sinomonas cyclohexanicum ATCC 51369.</title>
        <authorList>
            <person name="Yamamoto T."/>
            <person name="Hasegawa Y."/>
            <person name="Lau P.C.K."/>
            <person name="Iwaki H."/>
        </authorList>
    </citation>
    <scope>NUCLEOTIDE SEQUENCE [LARGE SCALE GENOMIC DNA]</scope>
    <source>
        <strain evidence="2 3">ATCC 51369</strain>
    </source>
</reference>
<sequence>MAGEENGFLEYLQLQGSEPDLVTKSELLAAVRRRGYSIGERQLSFYVSEGIVPKSVRVGSRAGAYPRIVVELLAWVAGARDGGLAVDTIRELLPVWKLLIRARNAKRLDLAELEYVARQQVSSLEGSLAIPAVVTDVLHVCGKCHACADVVVILKDGSEKMLASYDTTLGFAIARRVDVEANGSDESSGRPVWFARTRITLAINDKDVKTDPTTIILGLRPNEALPEDDDVADTDSDAALSAEAAKGD</sequence>